<dbReference type="EMBL" id="JACYNJ010000003">
    <property type="protein sequence ID" value="MBD8269312.1"/>
    <property type="molecule type" value="Genomic_DNA"/>
</dbReference>
<dbReference type="AlphaFoldDB" id="A0AAE2PVM6"/>
<organism evidence="1 2">
    <name type="scientific">Pseudomonas fluorescens</name>
    <dbReference type="NCBI Taxonomy" id="294"/>
    <lineage>
        <taxon>Bacteria</taxon>
        <taxon>Pseudomonadati</taxon>
        <taxon>Pseudomonadota</taxon>
        <taxon>Gammaproteobacteria</taxon>
        <taxon>Pseudomonadales</taxon>
        <taxon>Pseudomonadaceae</taxon>
        <taxon>Pseudomonas</taxon>
    </lineage>
</organism>
<dbReference type="RefSeq" id="WP_191955549.1">
    <property type="nucleotide sequence ID" value="NZ_JACYNJ010000003.1"/>
</dbReference>
<name>A0AAE2PVM6_PSEFL</name>
<comment type="caution">
    <text evidence="1">The sequence shown here is derived from an EMBL/GenBank/DDBJ whole genome shotgun (WGS) entry which is preliminary data.</text>
</comment>
<sequence>MEAENSPVLNHHSQGIYRFSNWKKEGDGLLIAAQALRQQWLLNKEEVRRIITDQAPRSPEVFTKDLALARSSMLLLGYAAEMYLKGGLVKLYRYCPEQLVGRELRMYSHHYQCLAKRLQIPITENQFDQLSELEKSVVDEARYPVTPTVDVDFFQKVNSITRRNHGQSNFESLVEVVEAIRDFVARIDSDSENPASFFSRSMSWGYFIARFGGHLVPSIVYRCPGKMSMAELRKAVETEVTLPGSWEEYEVYEDLGCGGKRKCELRF</sequence>
<protein>
    <submittedName>
        <fullName evidence="1">Uncharacterized protein</fullName>
    </submittedName>
</protein>
<evidence type="ECO:0000313" key="2">
    <source>
        <dbReference type="Proteomes" id="UP000610293"/>
    </source>
</evidence>
<evidence type="ECO:0000313" key="1">
    <source>
        <dbReference type="EMBL" id="MBD8269312.1"/>
    </source>
</evidence>
<gene>
    <name evidence="1" type="ORF">IFU03_06025</name>
</gene>
<reference evidence="1" key="1">
    <citation type="journal article" date="2020" name="FEMS Microbiol. Ecol.">
        <title>Temporal dynamics of bacterial communities during seed development and maturation.</title>
        <authorList>
            <person name="Chesneau G."/>
            <person name="Torres-Cortes G."/>
            <person name="Briand M."/>
            <person name="Darrasse A."/>
            <person name="Preveaux A."/>
            <person name="Marais C."/>
            <person name="Jacques M.A."/>
            <person name="Shade A."/>
            <person name="Barret M."/>
        </authorList>
    </citation>
    <scope>NUCLEOTIDE SEQUENCE</scope>
    <source>
        <strain evidence="1">CFBP13533</strain>
    </source>
</reference>
<accession>A0AAE2PVM6</accession>
<proteinExistence type="predicted"/>
<dbReference type="Proteomes" id="UP000610293">
    <property type="component" value="Unassembled WGS sequence"/>
</dbReference>